<dbReference type="PRINTS" id="PR00364">
    <property type="entry name" value="DISEASERSIST"/>
</dbReference>
<keyword evidence="4" id="KW-0067">ATP-binding</keyword>
<proteinExistence type="inferred from homology"/>
<protein>
    <submittedName>
        <fullName evidence="7">OLC1v1029465C1</fullName>
    </submittedName>
</protein>
<evidence type="ECO:0000256" key="1">
    <source>
        <dbReference type="ARBA" id="ARBA00008894"/>
    </source>
</evidence>
<dbReference type="PANTHER" id="PTHR19338">
    <property type="entry name" value="TRANSLOCASE OF INNER MITOCHONDRIAL MEMBRANE 13 HOMOLOG"/>
    <property type="match status" value="1"/>
</dbReference>
<organism evidence="7 8">
    <name type="scientific">Oldenlandia corymbosa var. corymbosa</name>
    <dbReference type="NCBI Taxonomy" id="529605"/>
    <lineage>
        <taxon>Eukaryota</taxon>
        <taxon>Viridiplantae</taxon>
        <taxon>Streptophyta</taxon>
        <taxon>Embryophyta</taxon>
        <taxon>Tracheophyta</taxon>
        <taxon>Spermatophyta</taxon>
        <taxon>Magnoliopsida</taxon>
        <taxon>eudicotyledons</taxon>
        <taxon>Gunneridae</taxon>
        <taxon>Pentapetalae</taxon>
        <taxon>asterids</taxon>
        <taxon>lamiids</taxon>
        <taxon>Gentianales</taxon>
        <taxon>Rubiaceae</taxon>
        <taxon>Rubioideae</taxon>
        <taxon>Spermacoceae</taxon>
        <taxon>Hedyotis-Oldenlandia complex</taxon>
        <taxon>Oldenlandia</taxon>
    </lineage>
</organism>
<dbReference type="FunFam" id="3.40.50.300:FF:001091">
    <property type="entry name" value="Probable disease resistance protein At1g61300"/>
    <property type="match status" value="1"/>
</dbReference>
<reference evidence="7" key="1">
    <citation type="submission" date="2023-03" db="EMBL/GenBank/DDBJ databases">
        <authorList>
            <person name="Julca I."/>
        </authorList>
    </citation>
    <scope>NUCLEOTIDE SEQUENCE</scope>
</reference>
<keyword evidence="3" id="KW-0611">Plant defense</keyword>
<dbReference type="AlphaFoldDB" id="A0AAV1CDX8"/>
<keyword evidence="8" id="KW-1185">Reference proteome</keyword>
<feature type="domain" description="NB-ARC" evidence="6">
    <location>
        <begin position="623"/>
        <end position="776"/>
    </location>
</feature>
<dbReference type="InterPro" id="IPR027417">
    <property type="entry name" value="P-loop_NTPase"/>
</dbReference>
<dbReference type="InterPro" id="IPR002182">
    <property type="entry name" value="NB-ARC"/>
</dbReference>
<dbReference type="Pfam" id="PF00931">
    <property type="entry name" value="NB-ARC"/>
    <property type="match status" value="1"/>
</dbReference>
<name>A0AAV1CDX8_OLDCO</name>
<gene>
    <name evidence="7" type="ORF">OLC1_LOCUS5187</name>
</gene>
<keyword evidence="2" id="KW-0547">Nucleotide-binding</keyword>
<evidence type="ECO:0000256" key="3">
    <source>
        <dbReference type="ARBA" id="ARBA00022821"/>
    </source>
</evidence>
<dbReference type="EMBL" id="OX459119">
    <property type="protein sequence ID" value="CAI9093874.1"/>
    <property type="molecule type" value="Genomic_DNA"/>
</dbReference>
<dbReference type="Proteomes" id="UP001161247">
    <property type="component" value="Chromosome 2"/>
</dbReference>
<evidence type="ECO:0000256" key="2">
    <source>
        <dbReference type="ARBA" id="ARBA00022741"/>
    </source>
</evidence>
<feature type="coiled-coil region" evidence="5">
    <location>
        <begin position="367"/>
        <end position="394"/>
    </location>
</feature>
<dbReference type="GO" id="GO:0043531">
    <property type="term" value="F:ADP binding"/>
    <property type="evidence" value="ECO:0007669"/>
    <property type="project" value="InterPro"/>
</dbReference>
<accession>A0AAV1CDX8</accession>
<comment type="similarity">
    <text evidence="1">Belongs to the disease resistance NB-LRR family.</text>
</comment>
<dbReference type="SUPFAM" id="SSF52540">
    <property type="entry name" value="P-loop containing nucleoside triphosphate hydrolases"/>
    <property type="match status" value="1"/>
</dbReference>
<dbReference type="GO" id="GO:0005524">
    <property type="term" value="F:ATP binding"/>
    <property type="evidence" value="ECO:0007669"/>
    <property type="project" value="UniProtKB-KW"/>
</dbReference>
<evidence type="ECO:0000256" key="5">
    <source>
        <dbReference type="SAM" id="Coils"/>
    </source>
</evidence>
<evidence type="ECO:0000313" key="7">
    <source>
        <dbReference type="EMBL" id="CAI9093874.1"/>
    </source>
</evidence>
<dbReference type="GO" id="GO:0006952">
    <property type="term" value="P:defense response"/>
    <property type="evidence" value="ECO:0007669"/>
    <property type="project" value="UniProtKB-KW"/>
</dbReference>
<evidence type="ECO:0000259" key="6">
    <source>
        <dbReference type="Pfam" id="PF00931"/>
    </source>
</evidence>
<sequence>MADLDDDHYQRLDCVAEKINKLGQDWFFLQMFVSSTYYSDVEEIMEIRTYFFLNICGGVAEKILRYFNLETSQEVPSMLSYCQTKTDELIETQIRDALKDLPISQVLPRGCGVVVNNIALLCGELEMICRYLRCMADFCPHEDTFGDAHSVVQRIVFRSCSFWFGRNDPETANATAVEIVSLLREIDPTNLEFLQSHLTLLEASYKLQDRYGNRGCVNVVDFCNYLLNGCDTGIGKELSSLVTLYIENELEAGEEVMHNLVTEILSLLAEAAFPLHILQQDLVEDGDSVLFTRELIKPNVAAALPSCSELRSKVCLLRAELFLKRQLVTPNASMLFNDDRFFKVNMILTDLGAFTKDLSQQENTEFVRQTLVLAEELENEIESLQKSLLSKKTTGPFVKLLLLQLLFRIVFFKADSFLAELLKSGDIVKAHKRDEIQYLVEELDYFKVIVKMKLASNPSNEAITQLEVVVGEMTLLSYIVHSLPQLNIKEFRKQEFESITPIKYRIEEVLLHLESLMLFLLQVKDANVKLGELKNLRNHIIEAAYKLEYVVEAIEVDGHLQESLWLYDVLEDIRRLDQQISKISEVSHASQVENLPQISLQTVSRDSTPEINEILVDLDDEENVIVDRLTKRSSLQDVVSIVGMPGIGKSTLARKVFNNPNVVCYFHRRSWCTVSQTYSKRELLLELLSHIDVLTKDINKMTDDDLLSKLRRYLLKIKYLIVMDDIWDNAAWNDLEYYFPDDRNGIRILITSRRQDVASRIKADSDSHPVRPLSDVES</sequence>
<evidence type="ECO:0000256" key="4">
    <source>
        <dbReference type="ARBA" id="ARBA00022840"/>
    </source>
</evidence>
<dbReference type="PANTHER" id="PTHR19338:SF73">
    <property type="entry name" value="DISEASE RESISTANCE PROTEIN RGA2-LIKE"/>
    <property type="match status" value="1"/>
</dbReference>
<dbReference type="Gene3D" id="3.40.50.300">
    <property type="entry name" value="P-loop containing nucleotide triphosphate hydrolases"/>
    <property type="match status" value="1"/>
</dbReference>
<keyword evidence="5" id="KW-0175">Coiled coil</keyword>
<evidence type="ECO:0000313" key="8">
    <source>
        <dbReference type="Proteomes" id="UP001161247"/>
    </source>
</evidence>